<name>A0A0C3A520_SERVB</name>
<dbReference type="Proteomes" id="UP000054097">
    <property type="component" value="Unassembled WGS sequence"/>
</dbReference>
<evidence type="ECO:0000313" key="3">
    <source>
        <dbReference type="Proteomes" id="UP000054097"/>
    </source>
</evidence>
<reference evidence="2 3" key="1">
    <citation type="submission" date="2014-04" db="EMBL/GenBank/DDBJ databases">
        <authorList>
            <consortium name="DOE Joint Genome Institute"/>
            <person name="Kuo A."/>
            <person name="Zuccaro A."/>
            <person name="Kohler A."/>
            <person name="Nagy L.G."/>
            <person name="Floudas D."/>
            <person name="Copeland A."/>
            <person name="Barry K.W."/>
            <person name="Cichocki N."/>
            <person name="Veneault-Fourrey C."/>
            <person name="LaButti K."/>
            <person name="Lindquist E.A."/>
            <person name="Lipzen A."/>
            <person name="Lundell T."/>
            <person name="Morin E."/>
            <person name="Murat C."/>
            <person name="Sun H."/>
            <person name="Tunlid A."/>
            <person name="Henrissat B."/>
            <person name="Grigoriev I.V."/>
            <person name="Hibbett D.S."/>
            <person name="Martin F."/>
            <person name="Nordberg H.P."/>
            <person name="Cantor M.N."/>
            <person name="Hua S.X."/>
        </authorList>
    </citation>
    <scope>NUCLEOTIDE SEQUENCE [LARGE SCALE GENOMIC DNA]</scope>
    <source>
        <strain evidence="2 3">MAFF 305830</strain>
    </source>
</reference>
<dbReference type="Pfam" id="PF20236">
    <property type="entry name" value="DUF6593"/>
    <property type="match status" value="1"/>
</dbReference>
<feature type="domain" description="DUF6593" evidence="1">
    <location>
        <begin position="10"/>
        <end position="158"/>
    </location>
</feature>
<sequence length="173" mass="19405">MSVHLYFANNSVRNTTISCDSLGIHYTVSKAEKIVSLSRWDVTANSNVVVGEFELPSFRKDRIKVGPMGQWQPMRNYFDKPGMFSTSMTFTSNNGMKYTWKEHHGHLIMTHSGNKNALIKYHRHVSKSSYLDVLDSSTMTGLDAILLTFLIAERKKRDNDEAGGEIAEAVAGA</sequence>
<protein>
    <recommendedName>
        <fullName evidence="1">DUF6593 domain-containing protein</fullName>
    </recommendedName>
</protein>
<evidence type="ECO:0000313" key="2">
    <source>
        <dbReference type="EMBL" id="KIM19765.1"/>
    </source>
</evidence>
<evidence type="ECO:0000259" key="1">
    <source>
        <dbReference type="Pfam" id="PF20236"/>
    </source>
</evidence>
<dbReference type="HOGENOM" id="CLU_122983_0_0_1"/>
<dbReference type="OrthoDB" id="3360976at2759"/>
<dbReference type="AlphaFoldDB" id="A0A0C3A520"/>
<reference evidence="3" key="2">
    <citation type="submission" date="2015-01" db="EMBL/GenBank/DDBJ databases">
        <title>Evolutionary Origins and Diversification of the Mycorrhizal Mutualists.</title>
        <authorList>
            <consortium name="DOE Joint Genome Institute"/>
            <consortium name="Mycorrhizal Genomics Consortium"/>
            <person name="Kohler A."/>
            <person name="Kuo A."/>
            <person name="Nagy L.G."/>
            <person name="Floudas D."/>
            <person name="Copeland A."/>
            <person name="Barry K.W."/>
            <person name="Cichocki N."/>
            <person name="Veneault-Fourrey C."/>
            <person name="LaButti K."/>
            <person name="Lindquist E.A."/>
            <person name="Lipzen A."/>
            <person name="Lundell T."/>
            <person name="Morin E."/>
            <person name="Murat C."/>
            <person name="Riley R."/>
            <person name="Ohm R."/>
            <person name="Sun H."/>
            <person name="Tunlid A."/>
            <person name="Henrissat B."/>
            <person name="Grigoriev I.V."/>
            <person name="Hibbett D.S."/>
            <person name="Martin F."/>
        </authorList>
    </citation>
    <scope>NUCLEOTIDE SEQUENCE [LARGE SCALE GENOMIC DNA]</scope>
    <source>
        <strain evidence="3">MAFF 305830</strain>
    </source>
</reference>
<dbReference type="InterPro" id="IPR046528">
    <property type="entry name" value="DUF6593"/>
</dbReference>
<proteinExistence type="predicted"/>
<organism evidence="2 3">
    <name type="scientific">Serendipita vermifera MAFF 305830</name>
    <dbReference type="NCBI Taxonomy" id="933852"/>
    <lineage>
        <taxon>Eukaryota</taxon>
        <taxon>Fungi</taxon>
        <taxon>Dikarya</taxon>
        <taxon>Basidiomycota</taxon>
        <taxon>Agaricomycotina</taxon>
        <taxon>Agaricomycetes</taxon>
        <taxon>Sebacinales</taxon>
        <taxon>Serendipitaceae</taxon>
        <taxon>Serendipita</taxon>
    </lineage>
</organism>
<keyword evidence="3" id="KW-1185">Reference proteome</keyword>
<accession>A0A0C3A520</accession>
<dbReference type="EMBL" id="KN824551">
    <property type="protein sequence ID" value="KIM19765.1"/>
    <property type="molecule type" value="Genomic_DNA"/>
</dbReference>
<gene>
    <name evidence="2" type="ORF">M408DRAFT_334275</name>
</gene>